<gene>
    <name evidence="1" type="ORF">SAMN05216290_0616</name>
</gene>
<dbReference type="OrthoDB" id="9952218at2"/>
<dbReference type="RefSeq" id="WP_139177374.1">
    <property type="nucleotide sequence ID" value="NZ_FOIR01000001.1"/>
</dbReference>
<protein>
    <submittedName>
        <fullName evidence="1">Uncharacterized protein</fullName>
    </submittedName>
</protein>
<dbReference type="Proteomes" id="UP000199437">
    <property type="component" value="Unassembled WGS sequence"/>
</dbReference>
<sequence>MNKEALKAIQEVIVEWRGRRRFTYENKQISADKSPIVKDEYLLKFHNSISSFFCEGKKIEIQLSSKLFQTTVLNSDASNENSKADAYRLKDMLKEFDDAFYNEMEKKIEGCTDSLTISDPIFF</sequence>
<name>A0A1I0MRM1_9BACT</name>
<dbReference type="EMBL" id="FOIR01000001">
    <property type="protein sequence ID" value="SEV90858.1"/>
    <property type="molecule type" value="Genomic_DNA"/>
</dbReference>
<evidence type="ECO:0000313" key="2">
    <source>
        <dbReference type="Proteomes" id="UP000199437"/>
    </source>
</evidence>
<evidence type="ECO:0000313" key="1">
    <source>
        <dbReference type="EMBL" id="SEV90858.1"/>
    </source>
</evidence>
<proteinExistence type="predicted"/>
<organism evidence="1 2">
    <name type="scientific">Roseivirga pacifica</name>
    <dbReference type="NCBI Taxonomy" id="1267423"/>
    <lineage>
        <taxon>Bacteria</taxon>
        <taxon>Pseudomonadati</taxon>
        <taxon>Bacteroidota</taxon>
        <taxon>Cytophagia</taxon>
        <taxon>Cytophagales</taxon>
        <taxon>Roseivirgaceae</taxon>
        <taxon>Roseivirga</taxon>
    </lineage>
</organism>
<dbReference type="GeneID" id="99985366"/>
<dbReference type="AlphaFoldDB" id="A0A1I0MRM1"/>
<accession>A0A1I0MRM1</accession>
<reference evidence="2" key="1">
    <citation type="submission" date="2016-10" db="EMBL/GenBank/DDBJ databases">
        <authorList>
            <person name="Varghese N."/>
            <person name="Submissions S."/>
        </authorList>
    </citation>
    <scope>NUCLEOTIDE SEQUENCE [LARGE SCALE GENOMIC DNA]</scope>
    <source>
        <strain evidence="2">CGMCC 1.12402</strain>
    </source>
</reference>
<keyword evidence="2" id="KW-1185">Reference proteome</keyword>